<dbReference type="EMBL" id="CP157355">
    <property type="protein sequence ID" value="XBM01441.1"/>
    <property type="molecule type" value="Genomic_DNA"/>
</dbReference>
<sequence length="126" mass="13352">MGQALAKLVGAGLCVSIKPDGNTLIVVPATKITPDIRQYIISHKAELLAELNAANDDYQRVVLAFHLKNGKGGVLIDPDGVASAVSDLLGRYGERLDVLALVVTLQGMGESAKTEAARLIERLSCR</sequence>
<reference evidence="1" key="1">
    <citation type="submission" date="2024-05" db="EMBL/GenBank/DDBJ databases">
        <authorList>
            <person name="Yang L."/>
            <person name="Pan L."/>
        </authorList>
    </citation>
    <scope>NUCLEOTIDE SEQUENCE</scope>
    <source>
        <strain evidence="1">FCG-7</strain>
    </source>
</reference>
<dbReference type="KEGG" id="cmav:ABHF33_03915"/>
<dbReference type="RefSeq" id="WP_348945738.1">
    <property type="nucleotide sequence ID" value="NZ_CP157355.1"/>
</dbReference>
<dbReference type="AlphaFoldDB" id="A0AAU7FCD7"/>
<evidence type="ECO:0008006" key="2">
    <source>
        <dbReference type="Google" id="ProtNLM"/>
    </source>
</evidence>
<accession>A0AAU7FCD7</accession>
<evidence type="ECO:0000313" key="1">
    <source>
        <dbReference type="EMBL" id="XBM01441.1"/>
    </source>
</evidence>
<organism evidence="1">
    <name type="scientific">Chitinibacter mangrovi</name>
    <dbReference type="NCBI Taxonomy" id="3153927"/>
    <lineage>
        <taxon>Bacteria</taxon>
        <taxon>Pseudomonadati</taxon>
        <taxon>Pseudomonadota</taxon>
        <taxon>Betaproteobacteria</taxon>
        <taxon>Neisseriales</taxon>
        <taxon>Chitinibacteraceae</taxon>
        <taxon>Chitinibacter</taxon>
    </lineage>
</organism>
<name>A0AAU7FCD7_9NEIS</name>
<protein>
    <recommendedName>
        <fullName evidence="2">TubC N-terminal docking domain-containing protein</fullName>
    </recommendedName>
</protein>
<gene>
    <name evidence="1" type="ORF">ABHF33_03915</name>
</gene>
<proteinExistence type="predicted"/>